<accession>A0ABT9MME4</accession>
<keyword evidence="2" id="KW-1185">Reference proteome</keyword>
<organism evidence="1 2">
    <name type="scientific">Catenuloplanes nepalensis</name>
    <dbReference type="NCBI Taxonomy" id="587533"/>
    <lineage>
        <taxon>Bacteria</taxon>
        <taxon>Bacillati</taxon>
        <taxon>Actinomycetota</taxon>
        <taxon>Actinomycetes</taxon>
        <taxon>Micromonosporales</taxon>
        <taxon>Micromonosporaceae</taxon>
        <taxon>Catenuloplanes</taxon>
    </lineage>
</organism>
<dbReference type="RefSeq" id="WP_306827482.1">
    <property type="nucleotide sequence ID" value="NZ_JAUSRA010000001.1"/>
</dbReference>
<sequence length="379" mass="41437">MSHPTIAVAPQRNIGLGSLVTLLKDQRTRAVDVIAGAGAIRCIDGSLMLNTEPDLSADGVTLTTGTYAMNDIAMSGIATKLDIDLRYMRRMARENVPLLDDNVNSWLERDRRRFLVRCLRGDAGVGVARAFLSDRYARIDNYDVMLAALDGIRNSGVNTTVANCDLSDRRLYLRVVSPDVQVAAPQLLKNYRSPFDGRRGSDLPIISGGFLLTNSETGYGRYGLAPWVRMEVCRNGMTIDHAVLARQHVGPQIIDEDGVLEPSPETVRRVLDLIRSQTTDAVREFLNVDFLARAVREMEITAGVAIATPDATIRLVGQKLQYTKEQQQDILAHFIRGGDASAGGVMQAVTSVAQTIADADTAYKLESTAWQALRFAATA</sequence>
<name>A0ABT9MME4_9ACTN</name>
<dbReference type="EMBL" id="JAUSRA010000001">
    <property type="protein sequence ID" value="MDP9792608.1"/>
    <property type="molecule type" value="Genomic_DNA"/>
</dbReference>
<reference evidence="1 2" key="1">
    <citation type="submission" date="2023-07" db="EMBL/GenBank/DDBJ databases">
        <title>Sequencing the genomes of 1000 actinobacteria strains.</title>
        <authorList>
            <person name="Klenk H.-P."/>
        </authorList>
    </citation>
    <scope>NUCLEOTIDE SEQUENCE [LARGE SCALE GENOMIC DNA]</scope>
    <source>
        <strain evidence="1 2">DSM 44710</strain>
    </source>
</reference>
<comment type="caution">
    <text evidence="1">The sequence shown here is derived from an EMBL/GenBank/DDBJ whole genome shotgun (WGS) entry which is preliminary data.</text>
</comment>
<evidence type="ECO:0000313" key="2">
    <source>
        <dbReference type="Proteomes" id="UP001240984"/>
    </source>
</evidence>
<evidence type="ECO:0008006" key="3">
    <source>
        <dbReference type="Google" id="ProtNLM"/>
    </source>
</evidence>
<proteinExistence type="predicted"/>
<dbReference type="Proteomes" id="UP001240984">
    <property type="component" value="Unassembled WGS sequence"/>
</dbReference>
<evidence type="ECO:0000313" key="1">
    <source>
        <dbReference type="EMBL" id="MDP9792608.1"/>
    </source>
</evidence>
<protein>
    <recommendedName>
        <fullName evidence="3">DUF932 domain-containing protein</fullName>
    </recommendedName>
</protein>
<gene>
    <name evidence="1" type="ORF">J2S43_001120</name>
</gene>